<dbReference type="PROSITE" id="PS50931">
    <property type="entry name" value="HTH_LYSR"/>
    <property type="match status" value="1"/>
</dbReference>
<sequence length="295" mass="33992">MDIRQLRYFVVIAEEKQLTRAAERLHMAQPPLSRQLKLLEEELGATLFERNGRSMNLTEAGKLLYIRAESILNQLNETITEIKDTGEGLKGVLSIGTIHTCIPVLSEKIRYFQEKYPLVNFRIYEESPSILSEQLEKREIELAIIRSPFKKDIFSIHNLPEEPFVLVMPAQWQEANTRTTIMLNEFKNLPLLLLKKGKSKERSYHQMFIDECDKIGVELNIVCECPDAAFLLMLVKAGIGATILPKSFVTFKVDEYVKLMDILDFPCQSESSVIWLKERQLSKSASRFIETFQST</sequence>
<dbReference type="STRING" id="1193713.GCA_001636315_00061"/>
<dbReference type="KEGG" id="nmk:CHR53_16190"/>
<keyword evidence="7" id="KW-1185">Reference proteome</keyword>
<dbReference type="GO" id="GO:0003677">
    <property type="term" value="F:DNA binding"/>
    <property type="evidence" value="ECO:0007669"/>
    <property type="project" value="UniProtKB-KW"/>
</dbReference>
<name>A0A3Q9QUN9_9BACI</name>
<dbReference type="SUPFAM" id="SSF53850">
    <property type="entry name" value="Periplasmic binding protein-like II"/>
    <property type="match status" value="1"/>
</dbReference>
<dbReference type="InterPro" id="IPR005119">
    <property type="entry name" value="LysR_subst-bd"/>
</dbReference>
<dbReference type="Proteomes" id="UP000282892">
    <property type="component" value="Chromosome"/>
</dbReference>
<feature type="domain" description="HTH lysR-type" evidence="5">
    <location>
        <begin position="1"/>
        <end position="58"/>
    </location>
</feature>
<evidence type="ECO:0000259" key="5">
    <source>
        <dbReference type="PROSITE" id="PS50931"/>
    </source>
</evidence>
<keyword evidence="2" id="KW-0805">Transcription regulation</keyword>
<protein>
    <submittedName>
        <fullName evidence="6">LysR family transcriptional regulator</fullName>
    </submittedName>
</protein>
<comment type="similarity">
    <text evidence="1">Belongs to the LysR transcriptional regulatory family.</text>
</comment>
<dbReference type="InterPro" id="IPR036388">
    <property type="entry name" value="WH-like_DNA-bd_sf"/>
</dbReference>
<reference evidence="6 7" key="1">
    <citation type="submission" date="2017-07" db="EMBL/GenBank/DDBJ databases">
        <title>The complete genome sequence of Bacillus mesonae strain H20-5, an efficient strain improving plant abiotic stress resistance.</title>
        <authorList>
            <person name="Kim S.Y."/>
            <person name="Song H."/>
            <person name="Sang M.K."/>
            <person name="Weon H.-Y."/>
            <person name="Song J."/>
        </authorList>
    </citation>
    <scope>NUCLEOTIDE SEQUENCE [LARGE SCALE GENOMIC DNA]</scope>
    <source>
        <strain evidence="6 7">H20-5</strain>
    </source>
</reference>
<keyword evidence="4" id="KW-0804">Transcription</keyword>
<evidence type="ECO:0000313" key="6">
    <source>
        <dbReference type="EMBL" id="AZU62680.1"/>
    </source>
</evidence>
<dbReference type="GO" id="GO:0003700">
    <property type="term" value="F:DNA-binding transcription factor activity"/>
    <property type="evidence" value="ECO:0007669"/>
    <property type="project" value="InterPro"/>
</dbReference>
<dbReference type="CDD" id="cd05466">
    <property type="entry name" value="PBP2_LTTR_substrate"/>
    <property type="match status" value="1"/>
</dbReference>
<dbReference type="SUPFAM" id="SSF46785">
    <property type="entry name" value="Winged helix' DNA-binding domain"/>
    <property type="match status" value="1"/>
</dbReference>
<gene>
    <name evidence="6" type="ORF">CHR53_16190</name>
</gene>
<accession>A0A3Q9QUN9</accession>
<evidence type="ECO:0000256" key="3">
    <source>
        <dbReference type="ARBA" id="ARBA00023125"/>
    </source>
</evidence>
<dbReference type="InterPro" id="IPR036390">
    <property type="entry name" value="WH_DNA-bd_sf"/>
</dbReference>
<dbReference type="GO" id="GO:0032993">
    <property type="term" value="C:protein-DNA complex"/>
    <property type="evidence" value="ECO:0007669"/>
    <property type="project" value="TreeGrafter"/>
</dbReference>
<dbReference type="OrthoDB" id="9803735at2"/>
<dbReference type="Gene3D" id="3.40.190.290">
    <property type="match status" value="1"/>
</dbReference>
<evidence type="ECO:0000256" key="2">
    <source>
        <dbReference type="ARBA" id="ARBA00023015"/>
    </source>
</evidence>
<dbReference type="AlphaFoldDB" id="A0A3Q9QUN9"/>
<dbReference type="FunFam" id="1.10.10.10:FF:000001">
    <property type="entry name" value="LysR family transcriptional regulator"/>
    <property type="match status" value="1"/>
</dbReference>
<dbReference type="PANTHER" id="PTHR30346">
    <property type="entry name" value="TRANSCRIPTIONAL DUAL REGULATOR HCAR-RELATED"/>
    <property type="match status" value="1"/>
</dbReference>
<dbReference type="PRINTS" id="PR00039">
    <property type="entry name" value="HTHLYSR"/>
</dbReference>
<keyword evidence="3" id="KW-0238">DNA-binding</keyword>
<proteinExistence type="inferred from homology"/>
<dbReference type="InterPro" id="IPR000847">
    <property type="entry name" value="LysR_HTH_N"/>
</dbReference>
<dbReference type="Gene3D" id="1.10.10.10">
    <property type="entry name" value="Winged helix-like DNA-binding domain superfamily/Winged helix DNA-binding domain"/>
    <property type="match status" value="1"/>
</dbReference>
<dbReference type="Pfam" id="PF03466">
    <property type="entry name" value="LysR_substrate"/>
    <property type="match status" value="1"/>
</dbReference>
<evidence type="ECO:0000256" key="1">
    <source>
        <dbReference type="ARBA" id="ARBA00009437"/>
    </source>
</evidence>
<evidence type="ECO:0000256" key="4">
    <source>
        <dbReference type="ARBA" id="ARBA00023163"/>
    </source>
</evidence>
<dbReference type="PANTHER" id="PTHR30346:SF28">
    <property type="entry name" value="HTH-TYPE TRANSCRIPTIONAL REGULATOR CYNR"/>
    <property type="match status" value="1"/>
</dbReference>
<dbReference type="EMBL" id="CP022572">
    <property type="protein sequence ID" value="AZU62680.1"/>
    <property type="molecule type" value="Genomic_DNA"/>
</dbReference>
<dbReference type="RefSeq" id="WP_127487487.1">
    <property type="nucleotide sequence ID" value="NZ_CP022572.1"/>
</dbReference>
<dbReference type="Pfam" id="PF00126">
    <property type="entry name" value="HTH_1"/>
    <property type="match status" value="1"/>
</dbReference>
<organism evidence="6 7">
    <name type="scientific">Neobacillus mesonae</name>
    <dbReference type="NCBI Taxonomy" id="1193713"/>
    <lineage>
        <taxon>Bacteria</taxon>
        <taxon>Bacillati</taxon>
        <taxon>Bacillota</taxon>
        <taxon>Bacilli</taxon>
        <taxon>Bacillales</taxon>
        <taxon>Bacillaceae</taxon>
        <taxon>Neobacillus</taxon>
    </lineage>
</organism>
<evidence type="ECO:0000313" key="7">
    <source>
        <dbReference type="Proteomes" id="UP000282892"/>
    </source>
</evidence>